<feature type="region of interest" description="Disordered" evidence="1">
    <location>
        <begin position="135"/>
        <end position="176"/>
    </location>
</feature>
<evidence type="ECO:0000256" key="1">
    <source>
        <dbReference type="SAM" id="MobiDB-lite"/>
    </source>
</evidence>
<evidence type="ECO:0000313" key="2">
    <source>
        <dbReference type="EMBL" id="MED6136334.1"/>
    </source>
</evidence>
<reference evidence="2 3" key="1">
    <citation type="journal article" date="2023" name="Plants (Basel)">
        <title>Bridging the Gap: Combining Genomics and Transcriptomics Approaches to Understand Stylosanthes scabra, an Orphan Legume from the Brazilian Caatinga.</title>
        <authorList>
            <person name="Ferreira-Neto J.R.C."/>
            <person name="da Silva M.D."/>
            <person name="Binneck E."/>
            <person name="de Melo N.F."/>
            <person name="da Silva R.H."/>
            <person name="de Melo A.L.T.M."/>
            <person name="Pandolfi V."/>
            <person name="Bustamante F.O."/>
            <person name="Brasileiro-Vidal A.C."/>
            <person name="Benko-Iseppon A.M."/>
        </authorList>
    </citation>
    <scope>NUCLEOTIDE SEQUENCE [LARGE SCALE GENOMIC DNA]</scope>
    <source>
        <tissue evidence="2">Leaves</tissue>
    </source>
</reference>
<accession>A0ABU6SJP0</accession>
<sequence length="176" mass="19722">MPIFHFLIGSSASPKFSTSTGMGNTNIQFCHLLHQTCNTTQKTRVGVIDYLQYYVIQNRIPNSKLNKIERRKKKSHPKKIVKSAEAMMKALVIGALADFPLFGYRCRRKIQEEKGQTLSLVEFTTVAAKSNYQDPIVLSNDSRQRTAEEHDSDRNKSSGGGDDSSNFMATTTATKI</sequence>
<dbReference type="Proteomes" id="UP001341840">
    <property type="component" value="Unassembled WGS sequence"/>
</dbReference>
<feature type="compositionally biased region" description="Basic and acidic residues" evidence="1">
    <location>
        <begin position="142"/>
        <end position="156"/>
    </location>
</feature>
<evidence type="ECO:0000313" key="3">
    <source>
        <dbReference type="Proteomes" id="UP001341840"/>
    </source>
</evidence>
<keyword evidence="3" id="KW-1185">Reference proteome</keyword>
<gene>
    <name evidence="2" type="ORF">PIB30_055095</name>
</gene>
<organism evidence="2 3">
    <name type="scientific">Stylosanthes scabra</name>
    <dbReference type="NCBI Taxonomy" id="79078"/>
    <lineage>
        <taxon>Eukaryota</taxon>
        <taxon>Viridiplantae</taxon>
        <taxon>Streptophyta</taxon>
        <taxon>Embryophyta</taxon>
        <taxon>Tracheophyta</taxon>
        <taxon>Spermatophyta</taxon>
        <taxon>Magnoliopsida</taxon>
        <taxon>eudicotyledons</taxon>
        <taxon>Gunneridae</taxon>
        <taxon>Pentapetalae</taxon>
        <taxon>rosids</taxon>
        <taxon>fabids</taxon>
        <taxon>Fabales</taxon>
        <taxon>Fabaceae</taxon>
        <taxon>Papilionoideae</taxon>
        <taxon>50 kb inversion clade</taxon>
        <taxon>dalbergioids sensu lato</taxon>
        <taxon>Dalbergieae</taxon>
        <taxon>Pterocarpus clade</taxon>
        <taxon>Stylosanthes</taxon>
    </lineage>
</organism>
<dbReference type="EMBL" id="JASCZI010060841">
    <property type="protein sequence ID" value="MED6136334.1"/>
    <property type="molecule type" value="Genomic_DNA"/>
</dbReference>
<name>A0ABU6SJP0_9FABA</name>
<comment type="caution">
    <text evidence="2">The sequence shown here is derived from an EMBL/GenBank/DDBJ whole genome shotgun (WGS) entry which is preliminary data.</text>
</comment>
<proteinExistence type="predicted"/>
<protein>
    <submittedName>
        <fullName evidence="2">Uncharacterized protein</fullName>
    </submittedName>
</protein>
<feature type="compositionally biased region" description="Polar residues" evidence="1">
    <location>
        <begin position="166"/>
        <end position="176"/>
    </location>
</feature>